<sequence length="59" mass="6577">MKTDPTAPKISVKESTKTCMLLEMRSTVLDESKIAEILKVFGVSEDDGWGRRGFGVHHL</sequence>
<protein>
    <submittedName>
        <fullName evidence="1">Uncharacterized protein</fullName>
    </submittedName>
</protein>
<evidence type="ECO:0000313" key="1">
    <source>
        <dbReference type="EMBL" id="KZM89982.1"/>
    </source>
</evidence>
<dbReference type="Gramene" id="KZM89982">
    <property type="protein sequence ID" value="KZM89982"/>
    <property type="gene ID" value="DCAR_022653"/>
</dbReference>
<comment type="caution">
    <text evidence="1">The sequence shown here is derived from an EMBL/GenBank/DDBJ whole genome shotgun (WGS) entry which is preliminary data.</text>
</comment>
<reference evidence="1" key="1">
    <citation type="journal article" date="2016" name="Nat. Genet.">
        <title>A high-quality carrot genome assembly provides new insights into carotenoid accumulation and asterid genome evolution.</title>
        <authorList>
            <person name="Iorizzo M."/>
            <person name="Ellison S."/>
            <person name="Senalik D."/>
            <person name="Zeng P."/>
            <person name="Satapoomin P."/>
            <person name="Huang J."/>
            <person name="Bowman M."/>
            <person name="Iovene M."/>
            <person name="Sanseverino W."/>
            <person name="Cavagnaro P."/>
            <person name="Yildiz M."/>
            <person name="Macko-Podgorni A."/>
            <person name="Moranska E."/>
            <person name="Grzebelus E."/>
            <person name="Grzebelus D."/>
            <person name="Ashrafi H."/>
            <person name="Zheng Z."/>
            <person name="Cheng S."/>
            <person name="Spooner D."/>
            <person name="Van Deynze A."/>
            <person name="Simon P."/>
        </authorList>
    </citation>
    <scope>NUCLEOTIDE SEQUENCE [LARGE SCALE GENOMIC DNA]</scope>
    <source>
        <tissue evidence="1">Leaf</tissue>
    </source>
</reference>
<dbReference type="EMBL" id="LNRQ01000006">
    <property type="protein sequence ID" value="KZM89982.1"/>
    <property type="molecule type" value="Genomic_DNA"/>
</dbReference>
<organism evidence="1">
    <name type="scientific">Daucus carota subsp. sativus</name>
    <name type="common">Carrot</name>
    <dbReference type="NCBI Taxonomy" id="79200"/>
    <lineage>
        <taxon>Eukaryota</taxon>
        <taxon>Viridiplantae</taxon>
        <taxon>Streptophyta</taxon>
        <taxon>Embryophyta</taxon>
        <taxon>Tracheophyta</taxon>
        <taxon>Spermatophyta</taxon>
        <taxon>Magnoliopsida</taxon>
        <taxon>eudicotyledons</taxon>
        <taxon>Gunneridae</taxon>
        <taxon>Pentapetalae</taxon>
        <taxon>asterids</taxon>
        <taxon>campanulids</taxon>
        <taxon>Apiales</taxon>
        <taxon>Apiaceae</taxon>
        <taxon>Apioideae</taxon>
        <taxon>Scandiceae</taxon>
        <taxon>Daucinae</taxon>
        <taxon>Daucus</taxon>
        <taxon>Daucus sect. Daucus</taxon>
    </lineage>
</organism>
<proteinExistence type="predicted"/>
<dbReference type="AlphaFoldDB" id="A0A161ZQT3"/>
<accession>A0A161ZQT3</accession>
<name>A0A161ZQT3_DAUCS</name>
<gene>
    <name evidence="1" type="ORF">DCAR_022653</name>
</gene>